<feature type="transmembrane region" description="Helical" evidence="11">
    <location>
        <begin position="115"/>
        <end position="139"/>
    </location>
</feature>
<dbReference type="InterPro" id="IPR051124">
    <property type="entry name" value="Phosphate_Transport_Permease"/>
</dbReference>
<keyword evidence="10 11" id="KW-0472">Membrane</keyword>
<evidence type="ECO:0000256" key="8">
    <source>
        <dbReference type="ARBA" id="ARBA00022692"/>
    </source>
</evidence>
<name>A0A3B6VIC4_BRAPL</name>
<keyword evidence="9 11" id="KW-1133">Transmembrane helix</keyword>
<keyword evidence="14" id="KW-1185">Reference proteome</keyword>
<feature type="transmembrane region" description="Helical" evidence="11">
    <location>
        <begin position="195"/>
        <end position="220"/>
    </location>
</feature>
<evidence type="ECO:0000256" key="2">
    <source>
        <dbReference type="ARBA" id="ARBA00007069"/>
    </source>
</evidence>
<keyword evidence="6" id="KW-1003">Cell membrane</keyword>
<evidence type="ECO:0000256" key="7">
    <source>
        <dbReference type="ARBA" id="ARBA00022592"/>
    </source>
</evidence>
<accession>A0A3B6VIC4</accession>
<evidence type="ECO:0000313" key="14">
    <source>
        <dbReference type="Proteomes" id="UP000010793"/>
    </source>
</evidence>
<feature type="transmembrane region" description="Helical" evidence="11">
    <location>
        <begin position="428"/>
        <end position="448"/>
    </location>
</feature>
<evidence type="ECO:0000313" key="13">
    <source>
        <dbReference type="EMBL" id="AGA65670.1"/>
    </source>
</evidence>
<evidence type="ECO:0000256" key="6">
    <source>
        <dbReference type="ARBA" id="ARBA00022475"/>
    </source>
</evidence>
<dbReference type="PROSITE" id="PS50928">
    <property type="entry name" value="ABC_TM1"/>
    <property type="match status" value="2"/>
</dbReference>
<feature type="transmembrane region" description="Helical" evidence="11">
    <location>
        <begin position="331"/>
        <end position="356"/>
    </location>
</feature>
<dbReference type="NCBIfam" id="TIGR00974">
    <property type="entry name" value="3a0107s02c"/>
    <property type="match status" value="1"/>
</dbReference>
<organism evidence="13 14">
    <name type="scientific">Brachyspira pilosicoli P43/6/78</name>
    <dbReference type="NCBI Taxonomy" id="1042417"/>
    <lineage>
        <taxon>Bacteria</taxon>
        <taxon>Pseudomonadati</taxon>
        <taxon>Spirochaetota</taxon>
        <taxon>Spirochaetia</taxon>
        <taxon>Brachyspirales</taxon>
        <taxon>Brachyspiraceae</taxon>
        <taxon>Brachyspira</taxon>
    </lineage>
</organism>
<dbReference type="GO" id="GO:0035435">
    <property type="term" value="P:phosphate ion transmembrane transport"/>
    <property type="evidence" value="ECO:0007669"/>
    <property type="project" value="InterPro"/>
</dbReference>
<dbReference type="SUPFAM" id="SSF161098">
    <property type="entry name" value="MetI-like"/>
    <property type="match status" value="2"/>
</dbReference>
<dbReference type="PANTHER" id="PTHR30425">
    <property type="entry name" value="PHOSPHATE TRANSPORT SYSTEM PERMEASE PROTEIN PST"/>
    <property type="match status" value="1"/>
</dbReference>
<feature type="transmembrane region" description="Helical" evidence="11">
    <location>
        <begin position="20"/>
        <end position="43"/>
    </location>
</feature>
<comment type="subcellular location">
    <subcellularLocation>
        <location evidence="1">Cell membrane</location>
        <topology evidence="1">Multi-pass membrane protein</topology>
    </subcellularLocation>
</comment>
<feature type="transmembrane region" description="Helical" evidence="11">
    <location>
        <begin position="376"/>
        <end position="407"/>
    </location>
</feature>
<evidence type="ECO:0000259" key="12">
    <source>
        <dbReference type="PROSITE" id="PS50928"/>
    </source>
</evidence>
<feature type="domain" description="ABC transmembrane type-1" evidence="12">
    <location>
        <begin position="382"/>
        <end position="587"/>
    </location>
</feature>
<evidence type="ECO:0000256" key="3">
    <source>
        <dbReference type="ARBA" id="ARBA00016864"/>
    </source>
</evidence>
<dbReference type="GO" id="GO:0005886">
    <property type="term" value="C:plasma membrane"/>
    <property type="evidence" value="ECO:0007669"/>
    <property type="project" value="UniProtKB-SubCell"/>
</dbReference>
<evidence type="ECO:0000256" key="10">
    <source>
        <dbReference type="ARBA" id="ARBA00023136"/>
    </source>
</evidence>
<keyword evidence="5" id="KW-0813">Transport</keyword>
<feature type="transmembrane region" description="Helical" evidence="11">
    <location>
        <begin position="454"/>
        <end position="470"/>
    </location>
</feature>
<feature type="transmembrane region" description="Helical" evidence="11">
    <location>
        <begin position="70"/>
        <end position="103"/>
    </location>
</feature>
<sequence length="596" mass="65624">MSKNINKYKFNEIIDNIMRYVFFICSIFSVIVVFSICIFIFIYSVPIFKEVGFFKFVFGMNWSPSTKDFGILPMIVGSLYITILSVFLGGGFGFFTAVYISMFAPKNIRVILSQVIDLLAGIPSIVYGFFGMVVLVPFLKNLSPNDVGEGVLASSIILAIMILPTITSITRYNLEAVYKYYYDGARALGNTHSQAIFGVIVKAAKSGIFSAIVLGMGRAIGETMAVMMVAGNAPFIPKDLFSYFRTMTINIALEMGYATGNHRSALIATAFVLLIFILIINIVLSILKRNNLYFSFSFSSLFRKNKELKTNINDFSFKKFDMKMSTIKASILEYISVFASIVSTLLLVFIVLFILIRGLPHITLNLLFGESNNSQMTLLPAIVSTSMMLFMSLIIAIPLGVFAAIYLTEYSKAKSQLISIIRIFTDSLSGIPSIVFGLFGMLVFANLFGMGRSILAGSLTLVLIILPSIIRQTEETLLSIPASLREGSLALGASKVRTIFKIVLPCGFSGIMTSVILSIGRIVGESAALIYTAGAVRYMPKGYFSAGSSFSVMMWMFSSEGLYINQTFATASILLIMVILLNASLFLVNTKLKKDY</sequence>
<comment type="similarity">
    <text evidence="2">Belongs to the binding-protein-dependent transport system permease family. CysTW subfamily.</text>
</comment>
<dbReference type="InterPro" id="IPR000515">
    <property type="entry name" value="MetI-like"/>
</dbReference>
<evidence type="ECO:0000256" key="11">
    <source>
        <dbReference type="SAM" id="Phobius"/>
    </source>
</evidence>
<evidence type="ECO:0000256" key="4">
    <source>
        <dbReference type="ARBA" id="ARBA00016867"/>
    </source>
</evidence>
<dbReference type="InterPro" id="IPR005672">
    <property type="entry name" value="Phosphate_PstA"/>
</dbReference>
<evidence type="ECO:0000256" key="5">
    <source>
        <dbReference type="ARBA" id="ARBA00022448"/>
    </source>
</evidence>
<dbReference type="NCBIfam" id="TIGR02138">
    <property type="entry name" value="phosphate_pstC"/>
    <property type="match status" value="1"/>
</dbReference>
<feature type="transmembrane region" description="Helical" evidence="11">
    <location>
        <begin position="563"/>
        <end position="588"/>
    </location>
</feature>
<evidence type="ECO:0000256" key="9">
    <source>
        <dbReference type="ARBA" id="ARBA00022989"/>
    </source>
</evidence>
<evidence type="ECO:0000256" key="1">
    <source>
        <dbReference type="ARBA" id="ARBA00004651"/>
    </source>
</evidence>
<keyword evidence="7" id="KW-0592">Phosphate transport</keyword>
<reference evidence="13 14" key="1">
    <citation type="journal article" date="2013" name="Genome Announc.">
        <title>Complete Genome Sequence of the Porcine Strain Brachyspira pilosicoli P43/6/78(T.).</title>
        <authorList>
            <person name="Lin C."/>
            <person name="den Bakker H.C."/>
            <person name="Suzuki H."/>
            <person name="Lefebure T."/>
            <person name="Ponnala L."/>
            <person name="Sun Q."/>
            <person name="Stanhope M.J."/>
            <person name="Wiedmann M."/>
            <person name="Duhamel G.E."/>
        </authorList>
    </citation>
    <scope>NUCLEOTIDE SEQUENCE [LARGE SCALE GENOMIC DNA]</scope>
    <source>
        <strain evidence="13 14">P43/6/78</strain>
    </source>
</reference>
<feature type="transmembrane region" description="Helical" evidence="11">
    <location>
        <begin position="265"/>
        <end position="287"/>
    </location>
</feature>
<proteinExistence type="inferred from homology"/>
<dbReference type="InterPro" id="IPR011864">
    <property type="entry name" value="Phosphate_PstC"/>
</dbReference>
<dbReference type="CDD" id="cd06261">
    <property type="entry name" value="TM_PBP2"/>
    <property type="match status" value="2"/>
</dbReference>
<dbReference type="Proteomes" id="UP000010793">
    <property type="component" value="Chromosome"/>
</dbReference>
<dbReference type="PANTHER" id="PTHR30425:SF1">
    <property type="entry name" value="PHOSPHATE TRANSPORT SYSTEM PERMEASE PROTEIN PSTC"/>
    <property type="match status" value="1"/>
</dbReference>
<feature type="transmembrane region" description="Helical" evidence="11">
    <location>
        <begin position="502"/>
        <end position="523"/>
    </location>
</feature>
<dbReference type="InterPro" id="IPR035906">
    <property type="entry name" value="MetI-like_sf"/>
</dbReference>
<protein>
    <recommendedName>
        <fullName evidence="3">Phosphate transport system permease protein PstA</fullName>
    </recommendedName>
    <alternativeName>
        <fullName evidence="4">Phosphate transport system permease protein PstC</fullName>
    </alternativeName>
</protein>
<dbReference type="EMBL" id="CP002873">
    <property type="protein sequence ID" value="AGA65670.1"/>
    <property type="molecule type" value="Genomic_DNA"/>
</dbReference>
<dbReference type="Pfam" id="PF00528">
    <property type="entry name" value="BPD_transp_1"/>
    <property type="match status" value="2"/>
</dbReference>
<dbReference type="AlphaFoldDB" id="A0A3B6VIC4"/>
<dbReference type="Gene3D" id="1.10.3720.10">
    <property type="entry name" value="MetI-like"/>
    <property type="match status" value="2"/>
</dbReference>
<feature type="transmembrane region" description="Helical" evidence="11">
    <location>
        <begin position="151"/>
        <end position="174"/>
    </location>
</feature>
<keyword evidence="8 11" id="KW-0812">Transmembrane</keyword>
<dbReference type="GO" id="GO:0005315">
    <property type="term" value="F:phosphate transmembrane transporter activity"/>
    <property type="evidence" value="ECO:0007669"/>
    <property type="project" value="InterPro"/>
</dbReference>
<dbReference type="KEGG" id="bpip:BPP43_01670"/>
<dbReference type="RefSeq" id="WP_014932893.1">
    <property type="nucleotide sequence ID" value="NC_019908.1"/>
</dbReference>
<feature type="domain" description="ABC transmembrane type-1" evidence="12">
    <location>
        <begin position="75"/>
        <end position="284"/>
    </location>
</feature>
<gene>
    <name evidence="13" type="ORF">BPP43_01670</name>
</gene>